<dbReference type="Pfam" id="PF00071">
    <property type="entry name" value="Ras"/>
    <property type="match status" value="3"/>
</dbReference>
<dbReference type="SMART" id="SM00173">
    <property type="entry name" value="RAS"/>
    <property type="match status" value="1"/>
</dbReference>
<dbReference type="Gene3D" id="3.40.50.300">
    <property type="entry name" value="P-loop containing nucleotide triphosphate hydrolases"/>
    <property type="match status" value="2"/>
</dbReference>
<evidence type="ECO:0000313" key="8">
    <source>
        <dbReference type="EMBL" id="KAK5706215.1"/>
    </source>
</evidence>
<feature type="compositionally biased region" description="Low complexity" evidence="6">
    <location>
        <begin position="1053"/>
        <end position="1066"/>
    </location>
</feature>
<dbReference type="PROSITE" id="PS51420">
    <property type="entry name" value="RHO"/>
    <property type="match status" value="1"/>
</dbReference>
<dbReference type="GO" id="GO:0007264">
    <property type="term" value="P:small GTPase-mediated signal transduction"/>
    <property type="evidence" value="ECO:0007669"/>
    <property type="project" value="InterPro"/>
</dbReference>
<dbReference type="EMBL" id="JAVRQU010000002">
    <property type="protein sequence ID" value="KAK5706215.1"/>
    <property type="molecule type" value="Genomic_DNA"/>
</dbReference>
<dbReference type="InterPro" id="IPR011990">
    <property type="entry name" value="TPR-like_helical_dom_sf"/>
</dbReference>
<feature type="region of interest" description="Disordered" evidence="6">
    <location>
        <begin position="887"/>
        <end position="906"/>
    </location>
</feature>
<keyword evidence="2" id="KW-0488">Methylation</keyword>
<comment type="caution">
    <text evidence="8">The sequence shown here is derived from an EMBL/GenBank/DDBJ whole genome shotgun (WGS) entry which is preliminary data.</text>
</comment>
<evidence type="ECO:0000256" key="3">
    <source>
        <dbReference type="ARBA" id="ARBA00022741"/>
    </source>
</evidence>
<dbReference type="SMART" id="SM00174">
    <property type="entry name" value="RHO"/>
    <property type="match status" value="2"/>
</dbReference>
<dbReference type="SMART" id="SM00175">
    <property type="entry name" value="RAB"/>
    <property type="match status" value="1"/>
</dbReference>
<name>A0AAN7VWQ9_9PEZI</name>
<evidence type="ECO:0000259" key="7">
    <source>
        <dbReference type="PROSITE" id="PS50002"/>
    </source>
</evidence>
<dbReference type="SMART" id="SM00326">
    <property type="entry name" value="SH3"/>
    <property type="match status" value="1"/>
</dbReference>
<evidence type="ECO:0000256" key="4">
    <source>
        <dbReference type="ARBA" id="ARBA00023134"/>
    </source>
</evidence>
<dbReference type="Gene3D" id="1.25.40.10">
    <property type="entry name" value="Tetratricopeptide repeat domain"/>
    <property type="match status" value="1"/>
</dbReference>
<keyword evidence="4" id="KW-0342">GTP-binding</keyword>
<dbReference type="PROSITE" id="PS51419">
    <property type="entry name" value="RAB"/>
    <property type="match status" value="1"/>
</dbReference>
<feature type="region of interest" description="Disordered" evidence="6">
    <location>
        <begin position="1044"/>
        <end position="1066"/>
    </location>
</feature>
<keyword evidence="3" id="KW-0547">Nucleotide-binding</keyword>
<dbReference type="GO" id="GO:0005525">
    <property type="term" value="F:GTP binding"/>
    <property type="evidence" value="ECO:0007669"/>
    <property type="project" value="UniProtKB-KW"/>
</dbReference>
<proteinExistence type="predicted"/>
<dbReference type="FunFam" id="3.40.50.300:FF:000118">
    <property type="entry name" value="Rho-related GTP-binding protein RhoG"/>
    <property type="match status" value="1"/>
</dbReference>
<evidence type="ECO:0000256" key="6">
    <source>
        <dbReference type="SAM" id="MobiDB-lite"/>
    </source>
</evidence>
<accession>A0AAN7VWQ9</accession>
<dbReference type="InterPro" id="IPR001806">
    <property type="entry name" value="Small_GTPase"/>
</dbReference>
<organism evidence="8 9">
    <name type="scientific">Elasticomyces elasticus</name>
    <dbReference type="NCBI Taxonomy" id="574655"/>
    <lineage>
        <taxon>Eukaryota</taxon>
        <taxon>Fungi</taxon>
        <taxon>Dikarya</taxon>
        <taxon>Ascomycota</taxon>
        <taxon>Pezizomycotina</taxon>
        <taxon>Dothideomycetes</taxon>
        <taxon>Dothideomycetidae</taxon>
        <taxon>Mycosphaerellales</taxon>
        <taxon>Teratosphaeriaceae</taxon>
        <taxon>Elasticomyces</taxon>
    </lineage>
</organism>
<dbReference type="Gene3D" id="2.30.30.40">
    <property type="entry name" value="SH3 Domains"/>
    <property type="match status" value="1"/>
</dbReference>
<dbReference type="InterPro" id="IPR027417">
    <property type="entry name" value="P-loop_NTPase"/>
</dbReference>
<dbReference type="PROSITE" id="PS50002">
    <property type="entry name" value="SH3"/>
    <property type="match status" value="1"/>
</dbReference>
<dbReference type="SUPFAM" id="SSF50044">
    <property type="entry name" value="SH3-domain"/>
    <property type="match status" value="1"/>
</dbReference>
<feature type="domain" description="SH3" evidence="7">
    <location>
        <begin position="643"/>
        <end position="704"/>
    </location>
</feature>
<reference evidence="8" key="1">
    <citation type="submission" date="2023-08" db="EMBL/GenBank/DDBJ databases">
        <title>Black Yeasts Isolated from many extreme environments.</title>
        <authorList>
            <person name="Coleine C."/>
            <person name="Stajich J.E."/>
            <person name="Selbmann L."/>
        </authorList>
    </citation>
    <scope>NUCLEOTIDE SEQUENCE</scope>
    <source>
        <strain evidence="8">CCFEE 5810</strain>
    </source>
</reference>
<dbReference type="NCBIfam" id="TIGR00231">
    <property type="entry name" value="small_GTP"/>
    <property type="match status" value="1"/>
</dbReference>
<dbReference type="Pfam" id="PF00018">
    <property type="entry name" value="SH3_1"/>
    <property type="match status" value="1"/>
</dbReference>
<sequence length="1291" mass="141516">MPEPLSIATGVASLLKVTWTVGVELKAFRDGVKIVSAKLDGLVKDVEGLKSVLESMQVTFENITAVHGTGHIGSHWQNIAQALEDGGELVGQLRDELAKVNKTTTFLDGPRKQLRLNMATETIAAHRVSIQSYRDALQLSLQTVILWNQVSQNEISEQVLPTLSELQADVRRIALEMNERIAKLQASIMSEQEVRQEAAFGRLSECVKSAASIVSSASTILAPETGDAADVMSDFGDCFPEQSEMLSRWMQSAALQEVYDNQATLRPPESVADLVMIGDSGGESEDSDVDLESEITMLIYENARKKSSSGDRSAAERMMQKCLSRLTGAGGRERNIHPADGQPLELHVLTSLYVLYTEDSRWPDAQSILVKRMQLQERLMPQYPSLLISDTLDLAQILFKQEKHAESELHARRALKGFRKHADVRSAAKCVDLIIGICDKEGRDDDAEAYADLKVRILGIDLEDESNAASQGADDGFSNAIEPIVTTTPGVPSSSIKVGADGGPSSPPLVADFKSSIQAAQPNEQLTRDARTETTAKLEQPISEVSSLAKSQGPISLHERVATSDVGSIEGEADRAEVVQPYALKPQLVPRDDLKPRRPDVSTPPKPILKQRLEFPARNSNVDLEETRLQGECKVSGPVSVPPEGFNVRAFYDYLPEKDDKEALAFVAGDTIWVVSQLENGWWDGVLNGVRGWFPSNYTVVVNYQDIPGHREVMVSRQEPQDGRERTEAPIRRYEANVSTIRKGSVPNMTPNSKRFHLDTLAGQAHHRRTPSIPDATAGSKDNIFEAAISSWRDGTSATASRQYGLYDNIPSGGNFLHQHDVVPGNGMHIGNDIFVTIDDIHAIDAARSENSASANIPSNKRADVKCPQNAGGAIHGTSSALEIGKHKKNKSVPSGTGMTVDWPVSMPRDRPTPYYRRKVVVVGDSGVGKTTLLTSANKDEDVYRTNVETEGRTVELTLIETSGFEEYDALRQTPHSGAHAVLICFSVNSPQSYGNVLGKTIELQKQLGAVEYIECSALSGNVQEVFVAAARYAIFATAARKSLHPPSPTQLSPRGSAAARGSSPAKAKAIELPEIRRKLVAVGDGAIGKTALLLTFSKGSFDFTIYSPGTIFDNYVANVEVDGKRVELALWDTAGVEDYDRLRPLSYPDAHVILICFSIDRPASYENITEKVCNPSVHVGFATKHKTDSLQWIHEIRRFCVRLPIVLVGLQKDLRYDPKVLAELAKTDEFPVTPQQGEDLRKTIGAIKYLECSSKTKEGVREVFEYTTRSALLINHKQKRSGFRALFKKN</sequence>
<dbReference type="InterPro" id="IPR036028">
    <property type="entry name" value="SH3-like_dom_sf"/>
</dbReference>
<dbReference type="InterPro" id="IPR003578">
    <property type="entry name" value="Small_GTPase_Rho"/>
</dbReference>
<dbReference type="PANTHER" id="PTHR24072">
    <property type="entry name" value="RHO FAMILY GTPASE"/>
    <property type="match status" value="1"/>
</dbReference>
<dbReference type="CDD" id="cd11883">
    <property type="entry name" value="SH3_Sdc25"/>
    <property type="match status" value="1"/>
</dbReference>
<dbReference type="InterPro" id="IPR001452">
    <property type="entry name" value="SH3_domain"/>
</dbReference>
<evidence type="ECO:0000256" key="5">
    <source>
        <dbReference type="PROSITE-ProRule" id="PRU00192"/>
    </source>
</evidence>
<dbReference type="GO" id="GO:0003924">
    <property type="term" value="F:GTPase activity"/>
    <property type="evidence" value="ECO:0007669"/>
    <property type="project" value="InterPro"/>
</dbReference>
<keyword evidence="1 5" id="KW-0728">SH3 domain</keyword>
<dbReference type="InterPro" id="IPR005225">
    <property type="entry name" value="Small_GTP-bd"/>
</dbReference>
<dbReference type="Proteomes" id="UP001310594">
    <property type="component" value="Unassembled WGS sequence"/>
</dbReference>
<dbReference type="SUPFAM" id="SSF52540">
    <property type="entry name" value="P-loop containing nucleoside triphosphate hydrolases"/>
    <property type="match status" value="2"/>
</dbReference>
<protein>
    <submittedName>
        <fullName evidence="8">GTP-binding protein Rho1</fullName>
    </submittedName>
</protein>
<evidence type="ECO:0000256" key="1">
    <source>
        <dbReference type="ARBA" id="ARBA00022443"/>
    </source>
</evidence>
<dbReference type="PROSITE" id="PS51421">
    <property type="entry name" value="RAS"/>
    <property type="match status" value="1"/>
</dbReference>
<gene>
    <name evidence="8" type="primary">RHO1_1</name>
    <name evidence="8" type="ORF">LTR97_001202</name>
</gene>
<evidence type="ECO:0000256" key="2">
    <source>
        <dbReference type="ARBA" id="ARBA00022481"/>
    </source>
</evidence>
<dbReference type="PRINTS" id="PR00449">
    <property type="entry name" value="RASTRNSFRMNG"/>
</dbReference>
<evidence type="ECO:0000313" key="9">
    <source>
        <dbReference type="Proteomes" id="UP001310594"/>
    </source>
</evidence>